<keyword evidence="5" id="KW-0067">ATP-binding</keyword>
<dbReference type="SMART" id="SM00831">
    <property type="entry name" value="Cation_ATPase_N"/>
    <property type="match status" value="1"/>
</dbReference>
<dbReference type="InterPro" id="IPR004014">
    <property type="entry name" value="ATPase_P-typ_cation-transptr_N"/>
</dbReference>
<evidence type="ECO:0000256" key="5">
    <source>
        <dbReference type="ARBA" id="ARBA00022840"/>
    </source>
</evidence>
<dbReference type="SUPFAM" id="SSF81653">
    <property type="entry name" value="Calcium ATPase, transduction domain A"/>
    <property type="match status" value="1"/>
</dbReference>
<dbReference type="EMBL" id="OB674842">
    <property type="protein sequence ID" value="CAD7235828.1"/>
    <property type="molecule type" value="Genomic_DNA"/>
</dbReference>
<dbReference type="AlphaFoldDB" id="A0A7R8WQ43"/>
<evidence type="ECO:0000313" key="9">
    <source>
        <dbReference type="EMBL" id="CAD7235828.1"/>
    </source>
</evidence>
<organism evidence="9">
    <name type="scientific">Cyprideis torosa</name>
    <dbReference type="NCBI Taxonomy" id="163714"/>
    <lineage>
        <taxon>Eukaryota</taxon>
        <taxon>Metazoa</taxon>
        <taxon>Ecdysozoa</taxon>
        <taxon>Arthropoda</taxon>
        <taxon>Crustacea</taxon>
        <taxon>Oligostraca</taxon>
        <taxon>Ostracoda</taxon>
        <taxon>Podocopa</taxon>
        <taxon>Podocopida</taxon>
        <taxon>Cytherocopina</taxon>
        <taxon>Cytheroidea</taxon>
        <taxon>Cytherideidae</taxon>
        <taxon>Cyprideis</taxon>
    </lineage>
</organism>
<dbReference type="Gene3D" id="2.70.150.10">
    <property type="entry name" value="Calcium-transporting ATPase, cytoplasmic transduction domain A"/>
    <property type="match status" value="1"/>
</dbReference>
<name>A0A7R8WQ43_9CRUS</name>
<dbReference type="GO" id="GO:0016020">
    <property type="term" value="C:membrane"/>
    <property type="evidence" value="ECO:0007669"/>
    <property type="project" value="UniProtKB-SubCell"/>
</dbReference>
<dbReference type="InterPro" id="IPR059000">
    <property type="entry name" value="ATPase_P-type_domA"/>
</dbReference>
<sequence length="194" mass="21305">CGSVRFFTLKRVTYVWEEEGERFRQLGGLDGGTELTNDVILSSRGLTTQQAEERYFLHGPNKIRIGVKSVFELLFLEVLNPFYIFQLFAVALWFSDQYVVYASAIVLLSAWGISSTILLTRRNQRALKSMVLVSDTVEVQRPGVGGACALETVPADALVPGDVIAIPSHGCQLHCDAVMLTGSCIVDEGMLTGE</sequence>
<comment type="catalytic activity">
    <reaction evidence="8">
        <text>ATP + H2O = ADP + phosphate + H(+)</text>
        <dbReference type="Rhea" id="RHEA:13065"/>
        <dbReference type="ChEBI" id="CHEBI:15377"/>
        <dbReference type="ChEBI" id="CHEBI:15378"/>
        <dbReference type="ChEBI" id="CHEBI:30616"/>
        <dbReference type="ChEBI" id="CHEBI:43474"/>
        <dbReference type="ChEBI" id="CHEBI:456216"/>
    </reaction>
</comment>
<evidence type="ECO:0000256" key="6">
    <source>
        <dbReference type="ARBA" id="ARBA00022842"/>
    </source>
</evidence>
<evidence type="ECO:0000256" key="2">
    <source>
        <dbReference type="ARBA" id="ARBA00022553"/>
    </source>
</evidence>
<gene>
    <name evidence="9" type="ORF">CTOB1V02_LOCUS13643</name>
</gene>
<dbReference type="SUPFAM" id="SSF81665">
    <property type="entry name" value="Calcium ATPase, transmembrane domain M"/>
    <property type="match status" value="1"/>
</dbReference>
<keyword evidence="2" id="KW-0597">Phosphoprotein</keyword>
<keyword evidence="3" id="KW-0479">Metal-binding</keyword>
<evidence type="ECO:0000256" key="4">
    <source>
        <dbReference type="ARBA" id="ARBA00022741"/>
    </source>
</evidence>
<accession>A0A7R8WQ43</accession>
<evidence type="ECO:0000256" key="3">
    <source>
        <dbReference type="ARBA" id="ARBA00022723"/>
    </source>
</evidence>
<dbReference type="InterPro" id="IPR008250">
    <property type="entry name" value="ATPase_P-typ_transduc_dom_A_sf"/>
</dbReference>
<feature type="non-terminal residue" evidence="9">
    <location>
        <position position="1"/>
    </location>
</feature>
<feature type="non-terminal residue" evidence="9">
    <location>
        <position position="194"/>
    </location>
</feature>
<evidence type="ECO:0000256" key="1">
    <source>
        <dbReference type="ARBA" id="ARBA00004141"/>
    </source>
</evidence>
<evidence type="ECO:0000256" key="7">
    <source>
        <dbReference type="ARBA" id="ARBA00022967"/>
    </source>
</evidence>
<dbReference type="GO" id="GO:0006874">
    <property type="term" value="P:intracellular calcium ion homeostasis"/>
    <property type="evidence" value="ECO:0007669"/>
    <property type="project" value="TreeGrafter"/>
</dbReference>
<dbReference type="InterPro" id="IPR023298">
    <property type="entry name" value="ATPase_P-typ_TM_dom_sf"/>
</dbReference>
<dbReference type="GO" id="GO:0005524">
    <property type="term" value="F:ATP binding"/>
    <property type="evidence" value="ECO:0007669"/>
    <property type="project" value="UniProtKB-KW"/>
</dbReference>
<keyword evidence="6" id="KW-0460">Magnesium</keyword>
<dbReference type="PANTHER" id="PTHR45630:SF8">
    <property type="entry name" value="CATION-TRANSPORTING ATPASE"/>
    <property type="match status" value="1"/>
</dbReference>
<keyword evidence="4" id="KW-0547">Nucleotide-binding</keyword>
<evidence type="ECO:0000256" key="8">
    <source>
        <dbReference type="ARBA" id="ARBA00049360"/>
    </source>
</evidence>
<dbReference type="GO" id="GO:0015203">
    <property type="term" value="F:polyamine transmembrane transporter activity"/>
    <property type="evidence" value="ECO:0007669"/>
    <property type="project" value="TreeGrafter"/>
</dbReference>
<comment type="subcellular location">
    <subcellularLocation>
        <location evidence="1">Membrane</location>
        <topology evidence="1">Multi-pass membrane protein</topology>
    </subcellularLocation>
</comment>
<dbReference type="OrthoDB" id="48943at2759"/>
<proteinExistence type="predicted"/>
<keyword evidence="7" id="KW-1278">Translocase</keyword>
<dbReference type="Pfam" id="PF00690">
    <property type="entry name" value="Cation_ATPase_N"/>
    <property type="match status" value="1"/>
</dbReference>
<dbReference type="InterPro" id="IPR006544">
    <property type="entry name" value="P-type_TPase_V"/>
</dbReference>
<dbReference type="GO" id="GO:0019829">
    <property type="term" value="F:ATPase-coupled monoatomic cation transmembrane transporter activity"/>
    <property type="evidence" value="ECO:0007669"/>
    <property type="project" value="TreeGrafter"/>
</dbReference>
<dbReference type="GO" id="GO:0140358">
    <property type="term" value="F:P-type transmembrane transporter activity"/>
    <property type="evidence" value="ECO:0007669"/>
    <property type="project" value="InterPro"/>
</dbReference>
<dbReference type="GO" id="GO:0046872">
    <property type="term" value="F:metal ion binding"/>
    <property type="evidence" value="ECO:0007669"/>
    <property type="project" value="UniProtKB-KW"/>
</dbReference>
<protein>
    <submittedName>
        <fullName evidence="9">Uncharacterized protein</fullName>
    </submittedName>
</protein>
<reference evidence="9" key="1">
    <citation type="submission" date="2020-11" db="EMBL/GenBank/DDBJ databases">
        <authorList>
            <person name="Tran Van P."/>
        </authorList>
    </citation>
    <scope>NUCLEOTIDE SEQUENCE</scope>
</reference>
<dbReference type="Pfam" id="PF00122">
    <property type="entry name" value="E1-E2_ATPase"/>
    <property type="match status" value="1"/>
</dbReference>
<dbReference type="PANTHER" id="PTHR45630">
    <property type="entry name" value="CATION-TRANSPORTING ATPASE-RELATED"/>
    <property type="match status" value="1"/>
</dbReference>